<evidence type="ECO:0000313" key="1">
    <source>
        <dbReference type="EMBL" id="KAF9336513.1"/>
    </source>
</evidence>
<gene>
    <name evidence="1" type="primary">TIF1_2</name>
    <name evidence="1" type="ORF">BG006_008432</name>
</gene>
<dbReference type="AlphaFoldDB" id="A0A9P5VQJ2"/>
<dbReference type="InterPro" id="IPR027417">
    <property type="entry name" value="P-loop_NTPase"/>
</dbReference>
<dbReference type="SUPFAM" id="SSF52540">
    <property type="entry name" value="P-loop containing nucleoside triphosphate hydrolases"/>
    <property type="match status" value="1"/>
</dbReference>
<dbReference type="Proteomes" id="UP000696485">
    <property type="component" value="Unassembled WGS sequence"/>
</dbReference>
<sequence>MTISNNASQPNQTQLKDTQHYVQVAETAKITLLLDRANDIHSVQTLVVVNTPRRGHTAADELQAQTPYDVSRLLDPASRGEIDSTVDRFRRGNTQILVALHEIVVQQKCLVQQLADLVINCDMPATKADYLRRCGIPGADPAPYVISFVTPGDEALFADIRAIAKTQIKPLPENVVFEAQYDAKKP</sequence>
<keyword evidence="1" id="KW-0396">Initiation factor</keyword>
<protein>
    <submittedName>
        <fullName evidence="1">Translation initiation factor eIF4A</fullName>
    </submittedName>
</protein>
<keyword evidence="1" id="KW-0648">Protein biosynthesis</keyword>
<name>A0A9P5VQJ2_9FUNG</name>
<evidence type="ECO:0000313" key="2">
    <source>
        <dbReference type="Proteomes" id="UP000696485"/>
    </source>
</evidence>
<proteinExistence type="predicted"/>
<accession>A0A9P5VQJ2</accession>
<dbReference type="GO" id="GO:0003743">
    <property type="term" value="F:translation initiation factor activity"/>
    <property type="evidence" value="ECO:0007669"/>
    <property type="project" value="UniProtKB-KW"/>
</dbReference>
<comment type="caution">
    <text evidence="1">The sequence shown here is derived from an EMBL/GenBank/DDBJ whole genome shotgun (WGS) entry which is preliminary data.</text>
</comment>
<reference evidence="1" key="1">
    <citation type="journal article" date="2020" name="Fungal Divers.">
        <title>Resolving the Mortierellaceae phylogeny through synthesis of multi-gene phylogenetics and phylogenomics.</title>
        <authorList>
            <person name="Vandepol N."/>
            <person name="Liber J."/>
            <person name="Desiro A."/>
            <person name="Na H."/>
            <person name="Kennedy M."/>
            <person name="Barry K."/>
            <person name="Grigoriev I.V."/>
            <person name="Miller A.N."/>
            <person name="O'Donnell K."/>
            <person name="Stajich J.E."/>
            <person name="Bonito G."/>
        </authorList>
    </citation>
    <scope>NUCLEOTIDE SEQUENCE</scope>
    <source>
        <strain evidence="1">NVP1</strain>
    </source>
</reference>
<keyword evidence="2" id="KW-1185">Reference proteome</keyword>
<dbReference type="EMBL" id="JAAAUY010000057">
    <property type="protein sequence ID" value="KAF9336513.1"/>
    <property type="molecule type" value="Genomic_DNA"/>
</dbReference>
<organism evidence="1 2">
    <name type="scientific">Podila minutissima</name>
    <dbReference type="NCBI Taxonomy" id="64525"/>
    <lineage>
        <taxon>Eukaryota</taxon>
        <taxon>Fungi</taxon>
        <taxon>Fungi incertae sedis</taxon>
        <taxon>Mucoromycota</taxon>
        <taxon>Mortierellomycotina</taxon>
        <taxon>Mortierellomycetes</taxon>
        <taxon>Mortierellales</taxon>
        <taxon>Mortierellaceae</taxon>
        <taxon>Podila</taxon>
    </lineage>
</organism>
<dbReference type="PANTHER" id="PTHR47958">
    <property type="entry name" value="ATP-DEPENDENT RNA HELICASE DBP3"/>
    <property type="match status" value="1"/>
</dbReference>
<dbReference type="Gene3D" id="3.40.50.300">
    <property type="entry name" value="P-loop containing nucleotide triphosphate hydrolases"/>
    <property type="match status" value="1"/>
</dbReference>